<feature type="compositionally biased region" description="Acidic residues" evidence="1">
    <location>
        <begin position="19"/>
        <end position="44"/>
    </location>
</feature>
<dbReference type="STRING" id="93625.A0A409XFZ0"/>
<evidence type="ECO:0000256" key="1">
    <source>
        <dbReference type="SAM" id="MobiDB-lite"/>
    </source>
</evidence>
<dbReference type="Proteomes" id="UP000283269">
    <property type="component" value="Unassembled WGS sequence"/>
</dbReference>
<feature type="compositionally biased region" description="Basic and acidic residues" evidence="1">
    <location>
        <begin position="206"/>
        <end position="217"/>
    </location>
</feature>
<dbReference type="InParanoid" id="A0A409XFZ0"/>
<evidence type="ECO:0000313" key="3">
    <source>
        <dbReference type="Proteomes" id="UP000283269"/>
    </source>
</evidence>
<feature type="compositionally biased region" description="Low complexity" evidence="1">
    <location>
        <begin position="179"/>
        <end position="196"/>
    </location>
</feature>
<gene>
    <name evidence="2" type="ORF">CVT25_013852</name>
</gene>
<dbReference type="AlphaFoldDB" id="A0A409XFZ0"/>
<dbReference type="InterPro" id="IPR009072">
    <property type="entry name" value="Histone-fold"/>
</dbReference>
<dbReference type="Gene3D" id="1.10.20.10">
    <property type="entry name" value="Histone, subunit A"/>
    <property type="match status" value="1"/>
</dbReference>
<sequence>MTTSNLNGLSLFVHSGPTQDDETDVEAELEVDQLDSDTDPDEPADTAKTHKAKNGSQRPGERIPGHTLLPAVKLENMIQADGVTGNLALSKEGLFVLSIATEEFIKRLIQAGHREASAHRRNQINYTDMAATTQQYQEFMCLADTIPSPVSLADALLLRQEKERELLEDNPALAVPFSVPSAISSPEPEISTISASKPHKKSRTTNGKDKEKEKDKTNGSTNTNSRRGSKKSSKSNNQILEPVNVDRMDIPGEANGIASQPTHNYRRSARNGLSVASSLPLPSNIDHPTGISPSHSPPYYSPTYSREESFEPTSIPSRDPESLSHSPPYDPAWPGQFTGPASGFLQGPAPSFGRVAQNPGRTIYSHNHRPD</sequence>
<evidence type="ECO:0000313" key="2">
    <source>
        <dbReference type="EMBL" id="PPQ89665.1"/>
    </source>
</evidence>
<reference evidence="2 3" key="1">
    <citation type="journal article" date="2018" name="Evol. Lett.">
        <title>Horizontal gene cluster transfer increased hallucinogenic mushroom diversity.</title>
        <authorList>
            <person name="Reynolds H.T."/>
            <person name="Vijayakumar V."/>
            <person name="Gluck-Thaler E."/>
            <person name="Korotkin H.B."/>
            <person name="Matheny P.B."/>
            <person name="Slot J.C."/>
        </authorList>
    </citation>
    <scope>NUCLEOTIDE SEQUENCE [LARGE SCALE GENOMIC DNA]</scope>
    <source>
        <strain evidence="2 3">2631</strain>
    </source>
</reference>
<feature type="region of interest" description="Disordered" evidence="1">
    <location>
        <begin position="179"/>
        <end position="371"/>
    </location>
</feature>
<proteinExistence type="predicted"/>
<dbReference type="GO" id="GO:0046982">
    <property type="term" value="F:protein heterodimerization activity"/>
    <property type="evidence" value="ECO:0007669"/>
    <property type="project" value="InterPro"/>
</dbReference>
<evidence type="ECO:0008006" key="4">
    <source>
        <dbReference type="Google" id="ProtNLM"/>
    </source>
</evidence>
<dbReference type="EMBL" id="NHYD01001847">
    <property type="protein sequence ID" value="PPQ89665.1"/>
    <property type="molecule type" value="Genomic_DNA"/>
</dbReference>
<keyword evidence="3" id="KW-1185">Reference proteome</keyword>
<protein>
    <recommendedName>
        <fullName evidence="4">Transcription factor CBF/NF-Y/archaeal histone domain-containing protein</fullName>
    </recommendedName>
</protein>
<dbReference type="SUPFAM" id="SSF47113">
    <property type="entry name" value="Histone-fold"/>
    <property type="match status" value="1"/>
</dbReference>
<organism evidence="2 3">
    <name type="scientific">Psilocybe cyanescens</name>
    <dbReference type="NCBI Taxonomy" id="93625"/>
    <lineage>
        <taxon>Eukaryota</taxon>
        <taxon>Fungi</taxon>
        <taxon>Dikarya</taxon>
        <taxon>Basidiomycota</taxon>
        <taxon>Agaricomycotina</taxon>
        <taxon>Agaricomycetes</taxon>
        <taxon>Agaricomycetidae</taxon>
        <taxon>Agaricales</taxon>
        <taxon>Agaricineae</taxon>
        <taxon>Strophariaceae</taxon>
        <taxon>Psilocybe</taxon>
    </lineage>
</organism>
<name>A0A409XFZ0_PSICY</name>
<dbReference type="OrthoDB" id="636685at2759"/>
<feature type="region of interest" description="Disordered" evidence="1">
    <location>
        <begin position="1"/>
        <end position="64"/>
    </location>
</feature>
<accession>A0A409XFZ0</accession>
<comment type="caution">
    <text evidence="2">The sequence shown here is derived from an EMBL/GenBank/DDBJ whole genome shotgun (WGS) entry which is preliminary data.</text>
</comment>